<dbReference type="PANTHER" id="PTHR43086">
    <property type="entry name" value="VERY-LONG-CHAIN 3-OXOOACYL-COA REDUCTASE"/>
    <property type="match status" value="1"/>
</dbReference>
<evidence type="ECO:0000256" key="2">
    <source>
        <dbReference type="ARBA" id="ARBA00023002"/>
    </source>
</evidence>
<evidence type="ECO:0000313" key="5">
    <source>
        <dbReference type="Proteomes" id="UP000247409"/>
    </source>
</evidence>
<protein>
    <submittedName>
        <fullName evidence="4">Very-long-chain 3-oxoacyl-CoA reductase</fullName>
    </submittedName>
</protein>
<accession>A0A2V3IEZ4</accession>
<dbReference type="Gene3D" id="3.40.50.720">
    <property type="entry name" value="NAD(P)-binding Rossmann-like Domain"/>
    <property type="match status" value="1"/>
</dbReference>
<evidence type="ECO:0000256" key="3">
    <source>
        <dbReference type="SAM" id="Phobius"/>
    </source>
</evidence>
<evidence type="ECO:0000313" key="4">
    <source>
        <dbReference type="EMBL" id="PXF40633.1"/>
    </source>
</evidence>
<dbReference type="Pfam" id="PF00106">
    <property type="entry name" value="adh_short"/>
    <property type="match status" value="1"/>
</dbReference>
<keyword evidence="2" id="KW-0560">Oxidoreductase</keyword>
<organism evidence="4 5">
    <name type="scientific">Gracilariopsis chorda</name>
    <dbReference type="NCBI Taxonomy" id="448386"/>
    <lineage>
        <taxon>Eukaryota</taxon>
        <taxon>Rhodophyta</taxon>
        <taxon>Florideophyceae</taxon>
        <taxon>Rhodymeniophycidae</taxon>
        <taxon>Gracilariales</taxon>
        <taxon>Gracilariaceae</taxon>
        <taxon>Gracilariopsis</taxon>
    </lineage>
</organism>
<sequence length="110" mass="12237">MAYVCLRGIQKLEARRERDGLWEKASDDMDELLLVMTVFSAVGSAMVVYAVVAQLNTIYHYCVYKFSFQSYGSEWAVVTGASGGIGAEFCRLRAARGVKIILLARSVEKM</sequence>
<dbReference type="AlphaFoldDB" id="A0A2V3IEZ4"/>
<dbReference type="GO" id="GO:0005783">
    <property type="term" value="C:endoplasmic reticulum"/>
    <property type="evidence" value="ECO:0007669"/>
    <property type="project" value="TreeGrafter"/>
</dbReference>
<keyword evidence="3" id="KW-0812">Transmembrane</keyword>
<reference evidence="4 5" key="1">
    <citation type="journal article" date="2018" name="Mol. Biol. Evol.">
        <title>Analysis of the draft genome of the red seaweed Gracilariopsis chorda provides insights into genome size evolution in Rhodophyta.</title>
        <authorList>
            <person name="Lee J."/>
            <person name="Yang E.C."/>
            <person name="Graf L."/>
            <person name="Yang J.H."/>
            <person name="Qiu H."/>
            <person name="Zel Zion U."/>
            <person name="Chan C.X."/>
            <person name="Stephens T.G."/>
            <person name="Weber A.P.M."/>
            <person name="Boo G.H."/>
            <person name="Boo S.M."/>
            <person name="Kim K.M."/>
            <person name="Shin Y."/>
            <person name="Jung M."/>
            <person name="Lee S.J."/>
            <person name="Yim H.S."/>
            <person name="Lee J.H."/>
            <person name="Bhattacharya D."/>
            <person name="Yoon H.S."/>
        </authorList>
    </citation>
    <scope>NUCLEOTIDE SEQUENCE [LARGE SCALE GENOMIC DNA]</scope>
    <source>
        <strain evidence="4 5">SKKU-2015</strain>
        <tissue evidence="4">Whole body</tissue>
    </source>
</reference>
<keyword evidence="3" id="KW-1133">Transmembrane helix</keyword>
<dbReference type="EMBL" id="NBIV01000276">
    <property type="protein sequence ID" value="PXF40633.1"/>
    <property type="molecule type" value="Genomic_DNA"/>
</dbReference>
<dbReference type="GO" id="GO:0030497">
    <property type="term" value="P:fatty acid elongation"/>
    <property type="evidence" value="ECO:0007669"/>
    <property type="project" value="TreeGrafter"/>
</dbReference>
<dbReference type="Proteomes" id="UP000247409">
    <property type="component" value="Unassembled WGS sequence"/>
</dbReference>
<dbReference type="SUPFAM" id="SSF51735">
    <property type="entry name" value="NAD(P)-binding Rossmann-fold domains"/>
    <property type="match status" value="1"/>
</dbReference>
<proteinExistence type="predicted"/>
<dbReference type="PANTHER" id="PTHR43086:SF2">
    <property type="entry name" value="HYDROXYSTEROID DEHYDROGENASE-LIKE PROTEIN 1"/>
    <property type="match status" value="1"/>
</dbReference>
<gene>
    <name evidence="4" type="ORF">BWQ96_09664</name>
</gene>
<keyword evidence="5" id="KW-1185">Reference proteome</keyword>
<dbReference type="OrthoDB" id="5545019at2759"/>
<dbReference type="InterPro" id="IPR036291">
    <property type="entry name" value="NAD(P)-bd_dom_sf"/>
</dbReference>
<name>A0A2V3IEZ4_9FLOR</name>
<keyword evidence="1" id="KW-0521">NADP</keyword>
<dbReference type="InterPro" id="IPR002347">
    <property type="entry name" value="SDR_fam"/>
</dbReference>
<dbReference type="GO" id="GO:0016491">
    <property type="term" value="F:oxidoreductase activity"/>
    <property type="evidence" value="ECO:0007669"/>
    <property type="project" value="UniProtKB-KW"/>
</dbReference>
<feature type="transmembrane region" description="Helical" evidence="3">
    <location>
        <begin position="32"/>
        <end position="52"/>
    </location>
</feature>
<comment type="caution">
    <text evidence="4">The sequence shown here is derived from an EMBL/GenBank/DDBJ whole genome shotgun (WGS) entry which is preliminary data.</text>
</comment>
<keyword evidence="3" id="KW-0472">Membrane</keyword>
<evidence type="ECO:0000256" key="1">
    <source>
        <dbReference type="ARBA" id="ARBA00022857"/>
    </source>
</evidence>